<dbReference type="GO" id="GO:0004508">
    <property type="term" value="F:steroid 17-alpha-monooxygenase activity"/>
    <property type="evidence" value="ECO:0007669"/>
    <property type="project" value="TreeGrafter"/>
</dbReference>
<feature type="binding site" description="axial binding residue" evidence="12">
    <location>
        <position position="462"/>
    </location>
    <ligand>
        <name>heme</name>
        <dbReference type="ChEBI" id="CHEBI:30413"/>
    </ligand>
    <ligandPart>
        <name>Fe</name>
        <dbReference type="ChEBI" id="CHEBI:18248"/>
    </ligandPart>
</feature>
<evidence type="ECO:0000256" key="7">
    <source>
        <dbReference type="ARBA" id="ARBA00023002"/>
    </source>
</evidence>
<comment type="cofactor">
    <cofactor evidence="1 12 13">
        <name>heme</name>
        <dbReference type="ChEBI" id="CHEBI:30413"/>
    </cofactor>
</comment>
<keyword evidence="15" id="KW-1133">Transmembrane helix</keyword>
<feature type="transmembrane region" description="Helical" evidence="15">
    <location>
        <begin position="12"/>
        <end position="30"/>
    </location>
</feature>
<evidence type="ECO:0000256" key="10">
    <source>
        <dbReference type="ARBA" id="ARBA00023136"/>
    </source>
</evidence>
<sequence>SLTVLPVLGPISVSESLVAIITICVAYLLMRLTRTKIPEGLQKLPGPKPLPIIGNVLELGNNPHLSLTAMSTCYGSVFQIQIGMRPVVVLSGNEVIRQALLKQGEDFAGRPDLYSMQFISDGKSLAFSTDQVGVWRTRRKLALSALRSFSTVPGKSSAYSCALEEHISKEGLYLIDRLHSVMKSEGSFDPFRHIVVSVANVICGICFGRRYSHDDEELVGLVNMSDEFGKVVGSGNPSDFIPFLRYLPSKTMKKFLEINARFSSFMQRIVKEHYDTFDKNNIRDITDSLIDHCEDRKLDENSNVQVSDEKIVGIVNDLFGAGFDTISTALSWAVMYLVAYPEIQERLHREQNEKIGMDRTPRLSDRLATPLLEAFILEIFRHSSFLPFTIPHCTTKDTSLNGYFIPKDTCVFVNQWHVNHDPELWKDPSSFNPDRFLSTDGMKLNKMEGEKVLVFGLGKRRCIGESIGRSEVYLFLAILLQRLKFSSMPGEMLDMTPEYGLTMKHKRCQLRATPLPGFQLSGALDIPSAEKIFVLAFTVQSNSENIEENTTSAVLPHTWSTVISDQDTSGMPLWSSSGLVKLMAEEWLGCLVSLDCGVTLGVYQGEVDPNRQTFSLRQPLRNGVRCLVSEVTFSVIDIRELKILEIGNGQGIDSDPSSSSSSSSSSHSRNGGCAVTGCPPVMLLRRGCHESQVMWRSAEMKTVTGGHHESFMADTDVDLQGNLPAFDKRLTQTSNVPVTAPQREEKKYYTGSSLELERDVI</sequence>
<evidence type="ECO:0000256" key="4">
    <source>
        <dbReference type="ARBA" id="ARBA00022723"/>
    </source>
</evidence>
<comment type="similarity">
    <text evidence="2 13">Belongs to the cytochrome P450 family.</text>
</comment>
<dbReference type="InterPro" id="IPR008066">
    <property type="entry name" value="Cyt_P450_E_grp-I_CYP1"/>
</dbReference>
<dbReference type="SUPFAM" id="SSF48264">
    <property type="entry name" value="Cytochrome P450"/>
    <property type="match status" value="1"/>
</dbReference>
<evidence type="ECO:0000256" key="6">
    <source>
        <dbReference type="ARBA" id="ARBA00022848"/>
    </source>
</evidence>
<dbReference type="PRINTS" id="PR00385">
    <property type="entry name" value="P450"/>
</dbReference>
<evidence type="ECO:0000259" key="16">
    <source>
        <dbReference type="SMART" id="SM01271"/>
    </source>
</evidence>
<dbReference type="GO" id="GO:0005506">
    <property type="term" value="F:iron ion binding"/>
    <property type="evidence" value="ECO:0007669"/>
    <property type="project" value="UniProtKB-UniRule"/>
</dbReference>
<keyword evidence="18" id="KW-1185">Reference proteome</keyword>
<organism evidence="17 18">
    <name type="scientific">Triplophysa rosa</name>
    <name type="common">Cave loach</name>
    <dbReference type="NCBI Taxonomy" id="992332"/>
    <lineage>
        <taxon>Eukaryota</taxon>
        <taxon>Metazoa</taxon>
        <taxon>Chordata</taxon>
        <taxon>Craniata</taxon>
        <taxon>Vertebrata</taxon>
        <taxon>Euteleostomi</taxon>
        <taxon>Actinopterygii</taxon>
        <taxon>Neopterygii</taxon>
        <taxon>Teleostei</taxon>
        <taxon>Ostariophysi</taxon>
        <taxon>Cypriniformes</taxon>
        <taxon>Nemacheilidae</taxon>
        <taxon>Triplophysa</taxon>
    </lineage>
</organism>
<comment type="catalytic activity">
    <reaction evidence="11">
        <text>an organic molecule + reduced [NADPH--hemoprotein reductase] + O2 = an alcohol + oxidized [NADPH--hemoprotein reductase] + H2O + H(+)</text>
        <dbReference type="Rhea" id="RHEA:17149"/>
        <dbReference type="Rhea" id="RHEA-COMP:11964"/>
        <dbReference type="Rhea" id="RHEA-COMP:11965"/>
        <dbReference type="ChEBI" id="CHEBI:15377"/>
        <dbReference type="ChEBI" id="CHEBI:15378"/>
        <dbReference type="ChEBI" id="CHEBI:15379"/>
        <dbReference type="ChEBI" id="CHEBI:30879"/>
        <dbReference type="ChEBI" id="CHEBI:57618"/>
        <dbReference type="ChEBI" id="CHEBI:58210"/>
        <dbReference type="ChEBI" id="CHEBI:142491"/>
        <dbReference type="EC" id="1.14.14.1"/>
    </reaction>
</comment>
<evidence type="ECO:0000256" key="15">
    <source>
        <dbReference type="SAM" id="Phobius"/>
    </source>
</evidence>
<keyword evidence="6 13" id="KW-0492">Microsome</keyword>
<dbReference type="CDD" id="cd01737">
    <property type="entry name" value="LSm16_N"/>
    <property type="match status" value="1"/>
</dbReference>
<dbReference type="GO" id="GO:0042446">
    <property type="term" value="P:hormone biosynthetic process"/>
    <property type="evidence" value="ECO:0007669"/>
    <property type="project" value="TreeGrafter"/>
</dbReference>
<dbReference type="Gene3D" id="1.10.630.10">
    <property type="entry name" value="Cytochrome P450"/>
    <property type="match status" value="1"/>
</dbReference>
<dbReference type="GO" id="GO:0042448">
    <property type="term" value="P:progesterone metabolic process"/>
    <property type="evidence" value="ECO:0007669"/>
    <property type="project" value="TreeGrafter"/>
</dbReference>
<dbReference type="PROSITE" id="PS00086">
    <property type="entry name" value="CYTOCHROME_P450"/>
    <property type="match status" value="1"/>
</dbReference>
<dbReference type="PANTHER" id="PTHR24289">
    <property type="entry name" value="STEROID 17-ALPHA-HYDROXYLASE/17,20 LYASE"/>
    <property type="match status" value="1"/>
</dbReference>
<feature type="non-terminal residue" evidence="17">
    <location>
        <position position="761"/>
    </location>
</feature>
<dbReference type="SMART" id="SM01271">
    <property type="entry name" value="LSM14"/>
    <property type="match status" value="1"/>
</dbReference>
<dbReference type="InterPro" id="IPR002401">
    <property type="entry name" value="Cyt_P450_E_grp-I"/>
</dbReference>
<keyword evidence="4 12" id="KW-0479">Metal-binding</keyword>
<dbReference type="InterPro" id="IPR017972">
    <property type="entry name" value="Cyt_P450_CS"/>
</dbReference>
<evidence type="ECO:0000256" key="14">
    <source>
        <dbReference type="SAM" id="MobiDB-lite"/>
    </source>
</evidence>
<evidence type="ECO:0000313" key="18">
    <source>
        <dbReference type="Proteomes" id="UP001059041"/>
    </source>
</evidence>
<gene>
    <name evidence="17" type="ORF">IRJ41_020425</name>
</gene>
<dbReference type="InterPro" id="IPR001128">
    <property type="entry name" value="Cyt_P450"/>
</dbReference>
<proteinExistence type="inferred from homology"/>
<evidence type="ECO:0000256" key="3">
    <source>
        <dbReference type="ARBA" id="ARBA00022617"/>
    </source>
</evidence>
<dbReference type="Pfam" id="PF00067">
    <property type="entry name" value="p450"/>
    <property type="match status" value="1"/>
</dbReference>
<keyword evidence="15" id="KW-0812">Transmembrane</keyword>
<keyword evidence="7 13" id="KW-0560">Oxidoreductase</keyword>
<dbReference type="CDD" id="cd20676">
    <property type="entry name" value="CYP1A"/>
    <property type="match status" value="1"/>
</dbReference>
<evidence type="ECO:0000256" key="11">
    <source>
        <dbReference type="ARBA" id="ARBA00047827"/>
    </source>
</evidence>
<dbReference type="EMBL" id="JAFHDT010000012">
    <property type="protein sequence ID" value="KAI7802879.1"/>
    <property type="molecule type" value="Genomic_DNA"/>
</dbReference>
<feature type="compositionally biased region" description="Low complexity" evidence="14">
    <location>
        <begin position="657"/>
        <end position="668"/>
    </location>
</feature>
<accession>A0A9W7WKB6</accession>
<dbReference type="PRINTS" id="PR00463">
    <property type="entry name" value="EP450I"/>
</dbReference>
<dbReference type="Gene3D" id="2.30.30.100">
    <property type="match status" value="1"/>
</dbReference>
<reference evidence="17" key="1">
    <citation type="submission" date="2021-02" db="EMBL/GenBank/DDBJ databases">
        <title>Comparative genomics reveals that relaxation of natural selection precedes convergent phenotypic evolution of cavefish.</title>
        <authorList>
            <person name="Peng Z."/>
        </authorList>
    </citation>
    <scope>NUCLEOTIDE SEQUENCE</scope>
    <source>
        <tissue evidence="17">Muscle</tissue>
    </source>
</reference>
<dbReference type="GO" id="GO:0020037">
    <property type="term" value="F:heme binding"/>
    <property type="evidence" value="ECO:0007669"/>
    <property type="project" value="UniProtKB-UniRule"/>
</dbReference>
<evidence type="ECO:0000256" key="12">
    <source>
        <dbReference type="PIRSR" id="PIRSR602401-1"/>
    </source>
</evidence>
<dbReference type="FunFam" id="1.10.630.10:FF:000002">
    <property type="entry name" value="Cytochrome P450 1A1"/>
    <property type="match status" value="1"/>
</dbReference>
<evidence type="ECO:0000256" key="9">
    <source>
        <dbReference type="ARBA" id="ARBA00023033"/>
    </source>
</evidence>
<comment type="function">
    <text evidence="13">Cytochromes P450 are a group of heme-thiolate monooxygenases. They oxidize a variety of structurally unrelated compounds, including steroids, fatty acids, and xenobiotics.</text>
</comment>
<name>A0A9W7WKB6_TRIRA</name>
<dbReference type="FunFam" id="2.30.30.100:FF:000026">
    <property type="entry name" value="Enhancer of mRNA-decapping protein 3"/>
    <property type="match status" value="1"/>
</dbReference>
<keyword evidence="8 12" id="KW-0408">Iron</keyword>
<feature type="region of interest" description="Disordered" evidence="14">
    <location>
        <begin position="649"/>
        <end position="672"/>
    </location>
</feature>
<protein>
    <recommendedName>
        <fullName evidence="13">Cytochrome P450 1A</fullName>
        <ecNumber evidence="13">1.14.14.1</ecNumber>
    </recommendedName>
</protein>
<dbReference type="PRINTS" id="PR01683">
    <property type="entry name" value="EP450ICYP1A"/>
</dbReference>
<evidence type="ECO:0000256" key="1">
    <source>
        <dbReference type="ARBA" id="ARBA00001971"/>
    </source>
</evidence>
<evidence type="ECO:0000256" key="5">
    <source>
        <dbReference type="ARBA" id="ARBA00022824"/>
    </source>
</evidence>
<dbReference type="InterPro" id="IPR036396">
    <property type="entry name" value="Cyt_P450_sf"/>
</dbReference>
<dbReference type="PANTHER" id="PTHR24289:SF21">
    <property type="entry name" value="CYTOCHROME P450 1A"/>
    <property type="match status" value="1"/>
</dbReference>
<dbReference type="Proteomes" id="UP001059041">
    <property type="component" value="Linkage Group LG12"/>
</dbReference>
<evidence type="ECO:0000313" key="17">
    <source>
        <dbReference type="EMBL" id="KAI7802879.1"/>
    </source>
</evidence>
<keyword evidence="9 13" id="KW-0503">Monooxygenase</keyword>
<comment type="subcellular location">
    <subcellularLocation>
        <location evidence="13">Endoplasmic reticulum membrane</location>
        <topology evidence="13">Peripheral membrane protein</topology>
    </subcellularLocation>
    <subcellularLocation>
        <location evidence="13">Microsome membrane</location>
        <topology evidence="13">Peripheral membrane protein</topology>
    </subcellularLocation>
</comment>
<keyword evidence="5 13" id="KW-0256">Endoplasmic reticulum</keyword>
<keyword evidence="3 12" id="KW-0349">Heme</keyword>
<dbReference type="GO" id="GO:0003729">
    <property type="term" value="F:mRNA binding"/>
    <property type="evidence" value="ECO:0007669"/>
    <property type="project" value="InterPro"/>
</dbReference>
<dbReference type="EC" id="1.14.14.1" evidence="13"/>
<evidence type="ECO:0000256" key="13">
    <source>
        <dbReference type="RuleBase" id="RU368045"/>
    </source>
</evidence>
<evidence type="ECO:0000256" key="8">
    <source>
        <dbReference type="ARBA" id="ARBA00023004"/>
    </source>
</evidence>
<feature type="domain" description="Lsm14-like N-terminal" evidence="16">
    <location>
        <begin position="583"/>
        <end position="663"/>
    </location>
</feature>
<dbReference type="InterPro" id="IPR025609">
    <property type="entry name" value="Lsm14-like_N"/>
</dbReference>
<evidence type="ECO:0000256" key="2">
    <source>
        <dbReference type="ARBA" id="ARBA00010617"/>
    </source>
</evidence>
<keyword evidence="10 15" id="KW-0472">Membrane</keyword>
<dbReference type="GO" id="GO:0005789">
    <property type="term" value="C:endoplasmic reticulum membrane"/>
    <property type="evidence" value="ECO:0007669"/>
    <property type="project" value="UniProtKB-SubCell"/>
</dbReference>
<dbReference type="InterPro" id="IPR034107">
    <property type="entry name" value="Lsm16_N"/>
</dbReference>
<comment type="caution">
    <text evidence="17">The sequence shown here is derived from an EMBL/GenBank/DDBJ whole genome shotgun (WGS) entry which is preliminary data.</text>
</comment>
<dbReference type="GO" id="GO:0031087">
    <property type="term" value="P:deadenylation-independent decapping of nuclear-transcribed mRNA"/>
    <property type="evidence" value="ECO:0007669"/>
    <property type="project" value="InterPro"/>
</dbReference>
<dbReference type="AlphaFoldDB" id="A0A9W7WKB6"/>